<dbReference type="Pfam" id="PF05184">
    <property type="entry name" value="SapB_1"/>
    <property type="match status" value="1"/>
</dbReference>
<dbReference type="InterPro" id="IPR008139">
    <property type="entry name" value="SaposinB_dom"/>
</dbReference>
<proteinExistence type="predicted"/>
<dbReference type="InterPro" id="IPR051428">
    <property type="entry name" value="Sphingo_Act-Surfact_Prot"/>
</dbReference>
<evidence type="ECO:0000256" key="3">
    <source>
        <dbReference type="SAM" id="SignalP"/>
    </source>
</evidence>
<dbReference type="PANTHER" id="PTHR11480">
    <property type="entry name" value="SAPOSIN-RELATED"/>
    <property type="match status" value="1"/>
</dbReference>
<evidence type="ECO:0000313" key="6">
    <source>
        <dbReference type="Proteomes" id="UP000835052"/>
    </source>
</evidence>
<reference evidence="5" key="1">
    <citation type="submission" date="2020-10" db="EMBL/GenBank/DDBJ databases">
        <authorList>
            <person name="Kikuchi T."/>
        </authorList>
    </citation>
    <scope>NUCLEOTIDE SEQUENCE</scope>
    <source>
        <strain evidence="5">NKZ352</strain>
    </source>
</reference>
<dbReference type="EMBL" id="CAJGYM010000048">
    <property type="protein sequence ID" value="CAD6194812.1"/>
    <property type="molecule type" value="Genomic_DNA"/>
</dbReference>
<sequence>MKFLILASTLFVATFAFQKSAMLESNRVSENKPVGTSCDECQSLVKRFSDAAKDPKKVQELKMLLNILCHETSYVDECRMFVSKLEIFLDKLQPWLADAKAVCAKVHLCNNPRIDGFRRLLLALAKRYDAKLFTNVENRYVCDECEFAVKEVKTFIEDKETQTEVRDFLRTNVCAPLGSYRGFCDLVVDEYLPQLIQEADAMLQNPHQVCVDVHACDASWAVKPRKWMPVMNLPATETNAAVFWAQSGRVETKQGQILMSCFECMLTVDGLLEEMINKRYSLSHDIRQWACYQLLPSNFTDSCVNVLDLYMPSIVYMAIKQFTAEGICDHIKTCEKHSVESFYALSHEETAAHTCENSRNAEIFVQKNIVGSPVEKLIYEGLSKKFCSSGPYFYRNLCDQLMSGLAPRLTQVSAKLAAEGKFSAAKHCN</sequence>
<keyword evidence="2" id="KW-0325">Glycoprotein</keyword>
<dbReference type="AlphaFoldDB" id="A0A8S1HIL5"/>
<gene>
    <name evidence="5" type="ORF">CAUJ_LOCUS10731</name>
</gene>
<comment type="caution">
    <text evidence="5">The sequence shown here is derived from an EMBL/GenBank/DDBJ whole genome shotgun (WGS) entry which is preliminary data.</text>
</comment>
<keyword evidence="1" id="KW-1015">Disulfide bond</keyword>
<dbReference type="PROSITE" id="PS50015">
    <property type="entry name" value="SAP_B"/>
    <property type="match status" value="3"/>
</dbReference>
<keyword evidence="6" id="KW-1185">Reference proteome</keyword>
<evidence type="ECO:0000259" key="4">
    <source>
        <dbReference type="PROSITE" id="PS50015"/>
    </source>
</evidence>
<dbReference type="InterPro" id="IPR008138">
    <property type="entry name" value="SapB_2"/>
</dbReference>
<evidence type="ECO:0000256" key="2">
    <source>
        <dbReference type="ARBA" id="ARBA00023180"/>
    </source>
</evidence>
<dbReference type="OrthoDB" id="69496at2759"/>
<dbReference type="GO" id="GO:0006629">
    <property type="term" value="P:lipid metabolic process"/>
    <property type="evidence" value="ECO:0007669"/>
    <property type="project" value="InterPro"/>
</dbReference>
<feature type="domain" description="Saposin B-type" evidence="4">
    <location>
        <begin position="138"/>
        <end position="220"/>
    </location>
</feature>
<dbReference type="SUPFAM" id="SSF47862">
    <property type="entry name" value="Saposin"/>
    <property type="match status" value="3"/>
</dbReference>
<evidence type="ECO:0000313" key="5">
    <source>
        <dbReference type="EMBL" id="CAD6194812.1"/>
    </source>
</evidence>
<dbReference type="Proteomes" id="UP000835052">
    <property type="component" value="Unassembled WGS sequence"/>
</dbReference>
<dbReference type="Pfam" id="PF03489">
    <property type="entry name" value="SapB_2"/>
    <property type="match status" value="1"/>
</dbReference>
<dbReference type="PANTHER" id="PTHR11480:SF3">
    <property type="entry name" value="BCDNA.GH08312"/>
    <property type="match status" value="1"/>
</dbReference>
<dbReference type="InterPro" id="IPR007856">
    <property type="entry name" value="SapB_1"/>
</dbReference>
<protein>
    <recommendedName>
        <fullName evidence="4">Saposin B-type domain-containing protein</fullName>
    </recommendedName>
</protein>
<feature type="domain" description="Saposin B-type" evidence="4">
    <location>
        <begin position="34"/>
        <end position="113"/>
    </location>
</feature>
<dbReference type="Gene3D" id="1.10.225.10">
    <property type="entry name" value="Saposin-like"/>
    <property type="match status" value="3"/>
</dbReference>
<name>A0A8S1HIL5_9PELO</name>
<feature type="domain" description="Saposin B-type" evidence="4">
    <location>
        <begin position="257"/>
        <end position="338"/>
    </location>
</feature>
<organism evidence="5 6">
    <name type="scientific">Caenorhabditis auriculariae</name>
    <dbReference type="NCBI Taxonomy" id="2777116"/>
    <lineage>
        <taxon>Eukaryota</taxon>
        <taxon>Metazoa</taxon>
        <taxon>Ecdysozoa</taxon>
        <taxon>Nematoda</taxon>
        <taxon>Chromadorea</taxon>
        <taxon>Rhabditida</taxon>
        <taxon>Rhabditina</taxon>
        <taxon>Rhabditomorpha</taxon>
        <taxon>Rhabditoidea</taxon>
        <taxon>Rhabditidae</taxon>
        <taxon>Peloderinae</taxon>
        <taxon>Caenorhabditis</taxon>
    </lineage>
</organism>
<keyword evidence="3" id="KW-0732">Signal</keyword>
<dbReference type="InterPro" id="IPR011001">
    <property type="entry name" value="Saposin-like"/>
</dbReference>
<accession>A0A8S1HIL5</accession>
<dbReference type="SMART" id="SM00741">
    <property type="entry name" value="SapB"/>
    <property type="match status" value="3"/>
</dbReference>
<feature type="chain" id="PRO_5035852409" description="Saposin B-type domain-containing protein" evidence="3">
    <location>
        <begin position="17"/>
        <end position="429"/>
    </location>
</feature>
<evidence type="ECO:0000256" key="1">
    <source>
        <dbReference type="ARBA" id="ARBA00023157"/>
    </source>
</evidence>
<feature type="signal peptide" evidence="3">
    <location>
        <begin position="1"/>
        <end position="16"/>
    </location>
</feature>